<keyword evidence="1" id="KW-0282">Flagellum</keyword>
<accession>A0ACD5B7A2</accession>
<keyword evidence="1" id="KW-0966">Cell projection</keyword>
<evidence type="ECO:0000313" key="1">
    <source>
        <dbReference type="EMBL" id="WYW15173.1"/>
    </source>
</evidence>
<proteinExistence type="predicted"/>
<protein>
    <submittedName>
        <fullName evidence="1">Flagellar basal body-associated protein FliL</fullName>
    </submittedName>
</protein>
<gene>
    <name evidence="1" type="ORF">LCL61_06360</name>
</gene>
<keyword evidence="2" id="KW-1185">Reference proteome</keyword>
<evidence type="ECO:0000313" key="2">
    <source>
        <dbReference type="Proteomes" id="UP001456344"/>
    </source>
</evidence>
<organism evidence="1 2">
    <name type="scientific">Amycolatopsis coloradensis</name>
    <dbReference type="NCBI Taxonomy" id="76021"/>
    <lineage>
        <taxon>Bacteria</taxon>
        <taxon>Bacillati</taxon>
        <taxon>Actinomycetota</taxon>
        <taxon>Actinomycetes</taxon>
        <taxon>Pseudonocardiales</taxon>
        <taxon>Pseudonocardiaceae</taxon>
        <taxon>Amycolatopsis</taxon>
    </lineage>
</organism>
<name>A0ACD5B7A2_9PSEU</name>
<keyword evidence="1" id="KW-0969">Cilium</keyword>
<dbReference type="Proteomes" id="UP001456344">
    <property type="component" value="Chromosome"/>
</dbReference>
<dbReference type="EMBL" id="CP150484">
    <property type="protein sequence ID" value="WYW15173.1"/>
    <property type="molecule type" value="Genomic_DNA"/>
</dbReference>
<reference evidence="1" key="1">
    <citation type="submission" date="2023-10" db="EMBL/GenBank/DDBJ databases">
        <title>Whole genome sequencing of actinobacterial strain Amycolatopsis sp. (BCA-696) identifies the underlying plant growth-promoting genes.</title>
        <authorList>
            <person name="Gandham P."/>
            <person name="Vadla N."/>
            <person name="Saji A."/>
            <person name="Srinivas V."/>
            <person name="Ruperao P."/>
            <person name="Selvanayagam S."/>
            <person name="Saxena R.K."/>
            <person name="Rathore A."/>
            <person name="Gopalakrishnan S."/>
            <person name="Thakur V."/>
        </authorList>
    </citation>
    <scope>NUCLEOTIDE SEQUENCE</scope>
    <source>
        <strain evidence="1">BCA-696</strain>
    </source>
</reference>
<sequence>MVSWQEELRNLDEELASGRLSADDYRIRRDQVLSSAVAYGDAPQQPGQQPGTPQPPAGPQGQPQQQPGQPSADSTQIIAPVNQPPGDGAERTQVVPAWQQQQAQQPADPNRTQVVPPVASPPGGFPQQGQPSPAGGFPQQHGYQQQPQQGWNAPEADAAPPWGGSDFPPISPVGSTEWVKQGPELFDDKPRGKGGKIAVIAIVAVLVLGGLGVGGYFLFSGGGDPQATDPNTPPQSQSQAPPPSSTKVLTPQEKLLERIPEQSGTPDPKSGVIKVGEAASITGMEQGEIDLVTAEGVKEVIYRGSEKQPDETGPQKAKISITIIPMNNPGGAQDLVSKLRQYQTSHGFVHITDTVLPGIPTKVNFHKKVEGDSGDYRGTWVSGNNIIRVDVVQNPLGGGPGEAALSGTYQRAVKQGLLENFPATN</sequence>